<sequence>MDDDRGVAGVVYSPQGDVLGWVQGQSASGTLVVTLKVNDDQTVELRTAGRFSGETYEGRFQAVNAAGQAMGGGTLKLQRR</sequence>
<reference evidence="1 2" key="1">
    <citation type="submission" date="2017-04" db="EMBL/GenBank/DDBJ databases">
        <authorList>
            <person name="Afonso C.L."/>
            <person name="Miller P.J."/>
            <person name="Scott M.A."/>
            <person name="Spackman E."/>
            <person name="Goraichik I."/>
            <person name="Dimitrov K.M."/>
            <person name="Suarez D.L."/>
            <person name="Swayne D.E."/>
        </authorList>
    </citation>
    <scope>NUCLEOTIDE SEQUENCE [LARGE SCALE GENOMIC DNA]</scope>
    <source>
        <strain evidence="1 2">KR-140</strain>
    </source>
</reference>
<name>A0A1W1UTX1_9DEIO</name>
<dbReference type="EMBL" id="FWWU01000007">
    <property type="protein sequence ID" value="SMB84585.1"/>
    <property type="molecule type" value="Genomic_DNA"/>
</dbReference>
<accession>A0A1W1UTX1</accession>
<evidence type="ECO:0000313" key="1">
    <source>
        <dbReference type="EMBL" id="SMB84585.1"/>
    </source>
</evidence>
<proteinExistence type="predicted"/>
<keyword evidence="2" id="KW-1185">Reference proteome</keyword>
<gene>
    <name evidence="1" type="ORF">SAMN00790413_05204</name>
</gene>
<protein>
    <submittedName>
        <fullName evidence="1">Uncharacterized protein</fullName>
    </submittedName>
</protein>
<evidence type="ECO:0000313" key="2">
    <source>
        <dbReference type="Proteomes" id="UP000192582"/>
    </source>
</evidence>
<organism evidence="1 2">
    <name type="scientific">Deinococcus hopiensis KR-140</name>
    <dbReference type="NCBI Taxonomy" id="695939"/>
    <lineage>
        <taxon>Bacteria</taxon>
        <taxon>Thermotogati</taxon>
        <taxon>Deinococcota</taxon>
        <taxon>Deinococci</taxon>
        <taxon>Deinococcales</taxon>
        <taxon>Deinococcaceae</taxon>
        <taxon>Deinococcus</taxon>
    </lineage>
</organism>
<dbReference type="AlphaFoldDB" id="A0A1W1UTX1"/>
<dbReference type="Proteomes" id="UP000192582">
    <property type="component" value="Unassembled WGS sequence"/>
</dbReference>